<dbReference type="PROSITE" id="PS51371">
    <property type="entry name" value="CBS"/>
    <property type="match status" value="2"/>
</dbReference>
<name>A0A8D6PSZ3_9EURY</name>
<gene>
    <name evidence="5" type="ORF">MLAUSG7_1349</name>
</gene>
<dbReference type="RefSeq" id="WP_250543592.1">
    <property type="nucleotide sequence ID" value="NZ_LR792632.1"/>
</dbReference>
<evidence type="ECO:0000313" key="6">
    <source>
        <dbReference type="Proteomes" id="UP000679213"/>
    </source>
</evidence>
<feature type="domain" description="CBS" evidence="4">
    <location>
        <begin position="9"/>
        <end position="65"/>
    </location>
</feature>
<dbReference type="EMBL" id="LR792632">
    <property type="protein sequence ID" value="CAB3289656.1"/>
    <property type="molecule type" value="Genomic_DNA"/>
</dbReference>
<sequence length="172" mass="19470">MIDVPVEIAMSEPLFVNGQLSVYNAMKKMINTGKKYCIVLDEENNYIGVVTISDIIKHTVLEKKSPESTKIKEIATEIIITLSPNAPIEKALDLMKKYKVSKIPITKNGKIIGIITENELIGVLPYLIDPLKELVNFLINEINKELQNSENKNKTEINYRKEITTAVKRNKV</sequence>
<evidence type="ECO:0000256" key="2">
    <source>
        <dbReference type="ARBA" id="ARBA00023122"/>
    </source>
</evidence>
<proteinExistence type="predicted"/>
<organism evidence="5 6">
    <name type="scientific">Methanocaldococcus lauensis</name>
    <dbReference type="NCBI Taxonomy" id="2546128"/>
    <lineage>
        <taxon>Archaea</taxon>
        <taxon>Methanobacteriati</taxon>
        <taxon>Methanobacteriota</taxon>
        <taxon>Methanomada group</taxon>
        <taxon>Methanococci</taxon>
        <taxon>Methanococcales</taxon>
        <taxon>Methanocaldococcaceae</taxon>
        <taxon>Methanocaldococcus</taxon>
    </lineage>
</organism>
<dbReference type="InterPro" id="IPR046342">
    <property type="entry name" value="CBS_dom_sf"/>
</dbReference>
<accession>A0A8D6PSZ3</accession>
<feature type="domain" description="CBS" evidence="4">
    <location>
        <begin position="75"/>
        <end position="133"/>
    </location>
</feature>
<keyword evidence="1" id="KW-0677">Repeat</keyword>
<dbReference type="CDD" id="cd02205">
    <property type="entry name" value="CBS_pair_SF"/>
    <property type="match status" value="1"/>
</dbReference>
<dbReference type="AlphaFoldDB" id="A0A8D6PSZ3"/>
<protein>
    <submittedName>
        <fullName evidence="5">Signal transduction protein with CBS domains</fullName>
    </submittedName>
</protein>
<dbReference type="PANTHER" id="PTHR43080">
    <property type="entry name" value="CBS DOMAIN-CONTAINING PROTEIN CBSX3, MITOCHONDRIAL"/>
    <property type="match status" value="1"/>
</dbReference>
<dbReference type="Proteomes" id="UP000679213">
    <property type="component" value="Chromosome I"/>
</dbReference>
<evidence type="ECO:0000313" key="5">
    <source>
        <dbReference type="EMBL" id="CAB3289656.1"/>
    </source>
</evidence>
<dbReference type="PANTHER" id="PTHR43080:SF2">
    <property type="entry name" value="CBS DOMAIN-CONTAINING PROTEIN"/>
    <property type="match status" value="1"/>
</dbReference>
<dbReference type="GeneID" id="65884134"/>
<keyword evidence="2 3" id="KW-0129">CBS domain</keyword>
<dbReference type="InterPro" id="IPR000644">
    <property type="entry name" value="CBS_dom"/>
</dbReference>
<evidence type="ECO:0000256" key="3">
    <source>
        <dbReference type="PROSITE-ProRule" id="PRU00703"/>
    </source>
</evidence>
<dbReference type="SMART" id="SM00116">
    <property type="entry name" value="CBS"/>
    <property type="match status" value="2"/>
</dbReference>
<dbReference type="KEGG" id="mesg:MLAUSG7_1349"/>
<dbReference type="Pfam" id="PF00571">
    <property type="entry name" value="CBS"/>
    <property type="match status" value="2"/>
</dbReference>
<evidence type="ECO:0000259" key="4">
    <source>
        <dbReference type="PROSITE" id="PS51371"/>
    </source>
</evidence>
<dbReference type="InterPro" id="IPR051257">
    <property type="entry name" value="Diverse_CBS-Domain"/>
</dbReference>
<evidence type="ECO:0000256" key="1">
    <source>
        <dbReference type="ARBA" id="ARBA00022737"/>
    </source>
</evidence>
<dbReference type="SUPFAM" id="SSF54631">
    <property type="entry name" value="CBS-domain pair"/>
    <property type="match status" value="1"/>
</dbReference>
<reference evidence="5 6" key="1">
    <citation type="submission" date="2020-04" db="EMBL/GenBank/DDBJ databases">
        <authorList>
            <consortium name="Genoscope - CEA"/>
            <person name="William W."/>
        </authorList>
    </citation>
    <scope>NUCLEOTIDE SEQUENCE [LARGE SCALE GENOMIC DNA]</scope>
    <source>
        <strain evidence="5 6">SG7</strain>
    </source>
</reference>
<dbReference type="Gene3D" id="3.10.580.10">
    <property type="entry name" value="CBS-domain"/>
    <property type="match status" value="1"/>
</dbReference>
<keyword evidence="6" id="KW-1185">Reference proteome</keyword>